<protein>
    <submittedName>
        <fullName evidence="1">Uncharacterized protein</fullName>
    </submittedName>
</protein>
<evidence type="ECO:0000313" key="2">
    <source>
        <dbReference type="Proteomes" id="UP001358586"/>
    </source>
</evidence>
<evidence type="ECO:0000313" key="1">
    <source>
        <dbReference type="EMBL" id="KAK5794534.1"/>
    </source>
</evidence>
<accession>A0ABR0NI78</accession>
<name>A0ABR0NI78_GOSAR</name>
<keyword evidence="2" id="KW-1185">Reference proteome</keyword>
<gene>
    <name evidence="1" type="ORF">PVK06_035766</name>
</gene>
<comment type="caution">
    <text evidence="1">The sequence shown here is derived from an EMBL/GenBank/DDBJ whole genome shotgun (WGS) entry which is preliminary data.</text>
</comment>
<proteinExistence type="predicted"/>
<reference evidence="1 2" key="1">
    <citation type="submission" date="2023-03" db="EMBL/GenBank/DDBJ databases">
        <title>WGS of Gossypium arboreum.</title>
        <authorList>
            <person name="Yu D."/>
        </authorList>
    </citation>
    <scope>NUCLEOTIDE SEQUENCE [LARGE SCALE GENOMIC DNA]</scope>
    <source>
        <tissue evidence="1">Leaf</tissue>
    </source>
</reference>
<sequence length="181" mass="20439">MANVANKVGDATSLLDDDDFELLEEDVRVSTDGPYPKIFFSKYVLEILVKSGSSGMSPVGIECKIHVIFEKPPSLQSMRHKKLDDSNKTFGIDCENKAPMEVVPDSLVETKGFLRGIWLLWSEKLVIDIVEVSNQLIHCQYTSQGMKQSVFFTIVYASLNVVKRRTLWNHFSLLAPEEEVP</sequence>
<organism evidence="1 2">
    <name type="scientific">Gossypium arboreum</name>
    <name type="common">Tree cotton</name>
    <name type="synonym">Gossypium nanking</name>
    <dbReference type="NCBI Taxonomy" id="29729"/>
    <lineage>
        <taxon>Eukaryota</taxon>
        <taxon>Viridiplantae</taxon>
        <taxon>Streptophyta</taxon>
        <taxon>Embryophyta</taxon>
        <taxon>Tracheophyta</taxon>
        <taxon>Spermatophyta</taxon>
        <taxon>Magnoliopsida</taxon>
        <taxon>eudicotyledons</taxon>
        <taxon>Gunneridae</taxon>
        <taxon>Pentapetalae</taxon>
        <taxon>rosids</taxon>
        <taxon>malvids</taxon>
        <taxon>Malvales</taxon>
        <taxon>Malvaceae</taxon>
        <taxon>Malvoideae</taxon>
        <taxon>Gossypium</taxon>
    </lineage>
</organism>
<dbReference type="Proteomes" id="UP001358586">
    <property type="component" value="Chromosome 10"/>
</dbReference>
<dbReference type="EMBL" id="JARKNE010000010">
    <property type="protein sequence ID" value="KAK5794534.1"/>
    <property type="molecule type" value="Genomic_DNA"/>
</dbReference>